<dbReference type="InterPro" id="IPR024490">
    <property type="entry name" value="DUF2759"/>
</dbReference>
<evidence type="ECO:0000313" key="2">
    <source>
        <dbReference type="EMBL" id="KTD83785.1"/>
    </source>
</evidence>
<feature type="transmembrane region" description="Helical" evidence="1">
    <location>
        <begin position="20"/>
        <end position="37"/>
    </location>
</feature>
<evidence type="ECO:0000313" key="3">
    <source>
        <dbReference type="Proteomes" id="UP000054709"/>
    </source>
</evidence>
<keyword evidence="3" id="KW-1185">Reference proteome</keyword>
<dbReference type="AlphaFoldDB" id="A0A0W1AR16"/>
<reference evidence="2 3" key="1">
    <citation type="journal article" date="2015" name="Int. Biodeterior. Biodegradation">
        <title>Physiological and genetic screening methods for the isolation of methyl tert-butyl ether-degrading bacteria for bioremediation purposes.</title>
        <authorList>
            <person name="Guisado I.M."/>
            <person name="Purswani J."/>
            <person name="Gonzalez Lopez J."/>
            <person name="Pozo C."/>
        </authorList>
    </citation>
    <scope>NUCLEOTIDE SEQUENCE [LARGE SCALE GENOMIC DNA]</scope>
    <source>
        <strain evidence="2 3">SH7</strain>
    </source>
</reference>
<accession>A0A0W1AR16</accession>
<dbReference type="Pfam" id="PF10958">
    <property type="entry name" value="DUF2759"/>
    <property type="match status" value="1"/>
</dbReference>
<gene>
    <name evidence="2" type="ORF">UQ64_26795</name>
</gene>
<keyword evidence="1" id="KW-0472">Membrane</keyword>
<protein>
    <recommendedName>
        <fullName evidence="4">DUF2759 domain-containing protein</fullName>
    </recommendedName>
</protein>
<name>A0A0W1AR16_9BACL</name>
<evidence type="ECO:0008006" key="4">
    <source>
        <dbReference type="Google" id="ProtNLM"/>
    </source>
</evidence>
<feature type="transmembrane region" description="Helical" evidence="1">
    <location>
        <begin position="44"/>
        <end position="68"/>
    </location>
</feature>
<keyword evidence="1" id="KW-1133">Transmembrane helix</keyword>
<proteinExistence type="predicted"/>
<dbReference type="Proteomes" id="UP000054709">
    <property type="component" value="Unassembled WGS sequence"/>
</dbReference>
<dbReference type="OrthoDB" id="2679967at2"/>
<organism evidence="2 3">
    <name type="scientific">Paenibacillus etheri</name>
    <dbReference type="NCBI Taxonomy" id="1306852"/>
    <lineage>
        <taxon>Bacteria</taxon>
        <taxon>Bacillati</taxon>
        <taxon>Bacillota</taxon>
        <taxon>Bacilli</taxon>
        <taxon>Bacillales</taxon>
        <taxon>Paenibacillaceae</taxon>
        <taxon>Paenibacillus</taxon>
    </lineage>
</organism>
<evidence type="ECO:0000256" key="1">
    <source>
        <dbReference type="SAM" id="Phobius"/>
    </source>
</evidence>
<sequence length="69" mass="7711">MLLAEVAAQGPSKFHTFDVFMILFTILILVGVIRLLRAPQKNKFAIGFGAVSLLVFIISDYAMVMHWLS</sequence>
<keyword evidence="1" id="KW-0812">Transmembrane</keyword>
<dbReference type="RefSeq" id="WP_042131279.1">
    <property type="nucleotide sequence ID" value="NZ_LCZJ02000037.1"/>
</dbReference>
<comment type="caution">
    <text evidence="2">The sequence shown here is derived from an EMBL/GenBank/DDBJ whole genome shotgun (WGS) entry which is preliminary data.</text>
</comment>
<dbReference type="EMBL" id="LCZJ02000037">
    <property type="protein sequence ID" value="KTD83785.1"/>
    <property type="molecule type" value="Genomic_DNA"/>
</dbReference>